<dbReference type="OrthoDB" id="1631251at2759"/>
<evidence type="ECO:0000313" key="2">
    <source>
        <dbReference type="EMBL" id="URD93247.1"/>
    </source>
</evidence>
<dbReference type="InterPro" id="IPR036047">
    <property type="entry name" value="F-box-like_dom_sf"/>
</dbReference>
<feature type="domain" description="F-box" evidence="1">
    <location>
        <begin position="20"/>
        <end position="66"/>
    </location>
</feature>
<name>A0A9E7FDN4_9LILI</name>
<dbReference type="AlphaFoldDB" id="A0A9E7FDN4"/>
<sequence length="223" mass="25339">MGGTLNNTRRIDLVGPKKLGRSDRPLPDDLLAEILSYLPAKTFFRLLSVCKTFRQLSYDSHFLLSQSCHNNVTSGFFLQRRNISVPFFIIDPYVGVPRKSLEILCHNNIIILGSAGGLVFVLYRKDGFLCVYNPARGTRCRLPSQLGKYCPWSGIADKEHDFGGKELDLKHPVVCDNIVFWASSHPESFERINQYVIAFDVKKERTQIIPLPEEVVVAYFDTI</sequence>
<evidence type="ECO:0000313" key="3">
    <source>
        <dbReference type="Proteomes" id="UP001055439"/>
    </source>
</evidence>
<dbReference type="Pfam" id="PF00646">
    <property type="entry name" value="F-box"/>
    <property type="match status" value="1"/>
</dbReference>
<dbReference type="InterPro" id="IPR001810">
    <property type="entry name" value="F-box_dom"/>
</dbReference>
<proteinExistence type="predicted"/>
<dbReference type="PANTHER" id="PTHR31672:SF13">
    <property type="entry name" value="F-BOX PROTEIN CPR30-LIKE"/>
    <property type="match status" value="1"/>
</dbReference>
<dbReference type="SUPFAM" id="SSF81383">
    <property type="entry name" value="F-box domain"/>
    <property type="match status" value="1"/>
</dbReference>
<dbReference type="InterPro" id="IPR050796">
    <property type="entry name" value="SCF_F-box_component"/>
</dbReference>
<keyword evidence="3" id="KW-1185">Reference proteome</keyword>
<protein>
    <recommendedName>
        <fullName evidence="1">F-box domain-containing protein</fullName>
    </recommendedName>
</protein>
<evidence type="ECO:0000259" key="1">
    <source>
        <dbReference type="PROSITE" id="PS50181"/>
    </source>
</evidence>
<dbReference type="EMBL" id="CP097505">
    <property type="protein sequence ID" value="URD93247.1"/>
    <property type="molecule type" value="Genomic_DNA"/>
</dbReference>
<dbReference type="SMART" id="SM00256">
    <property type="entry name" value="FBOX"/>
    <property type="match status" value="1"/>
</dbReference>
<dbReference type="PROSITE" id="PS50181">
    <property type="entry name" value="FBOX"/>
    <property type="match status" value="1"/>
</dbReference>
<dbReference type="PANTHER" id="PTHR31672">
    <property type="entry name" value="BNACNNG10540D PROTEIN"/>
    <property type="match status" value="1"/>
</dbReference>
<organism evidence="2 3">
    <name type="scientific">Musa troglodytarum</name>
    <name type="common">fe'i banana</name>
    <dbReference type="NCBI Taxonomy" id="320322"/>
    <lineage>
        <taxon>Eukaryota</taxon>
        <taxon>Viridiplantae</taxon>
        <taxon>Streptophyta</taxon>
        <taxon>Embryophyta</taxon>
        <taxon>Tracheophyta</taxon>
        <taxon>Spermatophyta</taxon>
        <taxon>Magnoliopsida</taxon>
        <taxon>Liliopsida</taxon>
        <taxon>Zingiberales</taxon>
        <taxon>Musaceae</taxon>
        <taxon>Musa</taxon>
    </lineage>
</organism>
<accession>A0A9E7FDN4</accession>
<reference evidence="2" key="1">
    <citation type="submission" date="2022-05" db="EMBL/GenBank/DDBJ databases">
        <title>The Musa troglodytarum L. genome provides insights into the mechanism of non-climacteric behaviour and enrichment of carotenoids.</title>
        <authorList>
            <person name="Wang J."/>
        </authorList>
    </citation>
    <scope>NUCLEOTIDE SEQUENCE</scope>
    <source>
        <tissue evidence="2">Leaf</tissue>
    </source>
</reference>
<dbReference type="Proteomes" id="UP001055439">
    <property type="component" value="Chromosome 3"/>
</dbReference>
<gene>
    <name evidence="2" type="ORF">MUK42_00293</name>
</gene>
<dbReference type="Gene3D" id="1.20.1280.50">
    <property type="match status" value="1"/>
</dbReference>